<dbReference type="PANTHER" id="PTHR43513">
    <property type="entry name" value="DIHYDROOROTATE DEHYDROGENASE B (NAD(+)), ELECTRON TRANSFER SUBUNIT"/>
    <property type="match status" value="1"/>
</dbReference>
<dbReference type="Pfam" id="PF10418">
    <property type="entry name" value="DHODB_Fe-S_bind"/>
    <property type="match status" value="1"/>
</dbReference>
<feature type="domain" description="FAD-binding FR-type" evidence="11">
    <location>
        <begin position="7"/>
        <end position="102"/>
    </location>
</feature>
<proteinExistence type="predicted"/>
<dbReference type="GO" id="GO:0016491">
    <property type="term" value="F:oxidoreductase activity"/>
    <property type="evidence" value="ECO:0007669"/>
    <property type="project" value="InterPro"/>
</dbReference>
<keyword evidence="2" id="KW-0285">Flavoprotein</keyword>
<dbReference type="PROSITE" id="PS51384">
    <property type="entry name" value="FAD_FR"/>
    <property type="match status" value="1"/>
</dbReference>
<dbReference type="Proteomes" id="UP000215215">
    <property type="component" value="Unassembled WGS sequence"/>
</dbReference>
<feature type="binding site" evidence="10">
    <location>
        <position position="243"/>
    </location>
    <ligand>
        <name>[2Fe-2S] cluster</name>
        <dbReference type="ChEBI" id="CHEBI:190135"/>
    </ligand>
</feature>
<feature type="binding site" evidence="10">
    <location>
        <position position="251"/>
    </location>
    <ligand>
        <name>[2Fe-2S] cluster</name>
        <dbReference type="ChEBI" id="CHEBI:190135"/>
    </ligand>
</feature>
<evidence type="ECO:0000313" key="13">
    <source>
        <dbReference type="Proteomes" id="UP000215215"/>
    </source>
</evidence>
<evidence type="ECO:0000256" key="4">
    <source>
        <dbReference type="ARBA" id="ARBA00022723"/>
    </source>
</evidence>
<sequence>MSMVNPYKPIISKVKRVVEETPNIKTFTLAPEERIEFKTGQFVQFTVREVGEAPFTPSSSPFTRDEMDITIMEAGRVTKAIHCLQEGDLVGIRGPLGRGYPLEEFYGKEILVLGGGVGMAPLRSLLLTLIALKSKFKRILLLYGAKTPEDIVYKGQFADWKGEGVEIHRSVDRGDGVWKGRIGVVTVLFDEVKLNNEVAIVCGPPIMMKFGAFKLLEIGYKPENIYLSMEKNMSCGIGKCGHCALGPYFVCKDGPVFKYSEIKDIEEIWD</sequence>
<evidence type="ECO:0000256" key="6">
    <source>
        <dbReference type="ARBA" id="ARBA00022982"/>
    </source>
</evidence>
<dbReference type="InterPro" id="IPR017927">
    <property type="entry name" value="FAD-bd_FR_type"/>
</dbReference>
<dbReference type="InterPro" id="IPR037117">
    <property type="entry name" value="Dihydroorotate_DH_ele_sf"/>
</dbReference>
<dbReference type="Gene3D" id="3.40.50.80">
    <property type="entry name" value="Nucleotide-binding domain of ferredoxin-NADP reductase (FNR) module"/>
    <property type="match status" value="1"/>
</dbReference>
<keyword evidence="1" id="KW-0813">Transport</keyword>
<feature type="binding site" evidence="10">
    <location>
        <position position="240"/>
    </location>
    <ligand>
        <name>[2Fe-2S] cluster</name>
        <dbReference type="ChEBI" id="CHEBI:190135"/>
    </ligand>
</feature>
<dbReference type="InterPro" id="IPR039261">
    <property type="entry name" value="FNR_nucleotide-bd"/>
</dbReference>
<evidence type="ECO:0000256" key="9">
    <source>
        <dbReference type="ARBA" id="ARBA00034078"/>
    </source>
</evidence>
<keyword evidence="6" id="KW-0249">Electron transport</keyword>
<evidence type="ECO:0000256" key="10">
    <source>
        <dbReference type="PIRSR" id="PIRSR006816-2"/>
    </source>
</evidence>
<dbReference type="AlphaFoldDB" id="A0A235BU28"/>
<comment type="cofactor">
    <cofactor evidence="10">
        <name>[2Fe-2S] cluster</name>
        <dbReference type="ChEBI" id="CHEBI:190135"/>
    </cofactor>
    <text evidence="10">Binds 1 [2Fe-2S] cluster per subunit.</text>
</comment>
<dbReference type="SUPFAM" id="SSF63380">
    <property type="entry name" value="Riboflavin synthase domain-like"/>
    <property type="match status" value="1"/>
</dbReference>
<dbReference type="EMBL" id="NOZQ01000105">
    <property type="protein sequence ID" value="OYD15712.1"/>
    <property type="molecule type" value="Genomic_DNA"/>
</dbReference>
<evidence type="ECO:0000256" key="1">
    <source>
        <dbReference type="ARBA" id="ARBA00022448"/>
    </source>
</evidence>
<dbReference type="Pfam" id="PF00175">
    <property type="entry name" value="NAD_binding_1"/>
    <property type="match status" value="1"/>
</dbReference>
<dbReference type="InterPro" id="IPR001433">
    <property type="entry name" value="OxRdtase_FAD/NAD-bd"/>
</dbReference>
<reference evidence="12 13" key="1">
    <citation type="submission" date="2017-07" db="EMBL/GenBank/DDBJ databases">
        <title>Recovery of genomes from metagenomes via a dereplication, aggregation, and scoring strategy.</title>
        <authorList>
            <person name="Sieber C.M."/>
            <person name="Probst A.J."/>
            <person name="Sharrar A."/>
            <person name="Thomas B.C."/>
            <person name="Hess M."/>
            <person name="Tringe S.G."/>
            <person name="Banfield J.F."/>
        </authorList>
    </citation>
    <scope>NUCLEOTIDE SEQUENCE [LARGE SCALE GENOMIC DNA]</scope>
    <source>
        <strain evidence="12">JGI_Cruoil_03_44_89</strain>
    </source>
</reference>
<dbReference type="Gene3D" id="2.10.240.10">
    <property type="entry name" value="Dihydroorotate dehydrogenase, electron transfer subunit"/>
    <property type="match status" value="1"/>
</dbReference>
<dbReference type="InterPro" id="IPR008333">
    <property type="entry name" value="Cbr1-like_FAD-bd_dom"/>
</dbReference>
<evidence type="ECO:0000256" key="7">
    <source>
        <dbReference type="ARBA" id="ARBA00023004"/>
    </source>
</evidence>
<protein>
    <submittedName>
        <fullName evidence="12">Oxidoreductase</fullName>
    </submittedName>
</protein>
<keyword evidence="7 10" id="KW-0408">Iron</keyword>
<keyword evidence="5" id="KW-0274">FAD</keyword>
<name>A0A235BU28_UNCW3</name>
<dbReference type="GO" id="GO:0046872">
    <property type="term" value="F:metal ion binding"/>
    <property type="evidence" value="ECO:0007669"/>
    <property type="project" value="UniProtKB-KW"/>
</dbReference>
<dbReference type="Pfam" id="PF00970">
    <property type="entry name" value="FAD_binding_6"/>
    <property type="match status" value="1"/>
</dbReference>
<dbReference type="PRINTS" id="PR00406">
    <property type="entry name" value="CYTB5RDTASE"/>
</dbReference>
<dbReference type="InterPro" id="IPR050353">
    <property type="entry name" value="PyrK_electron_transfer"/>
</dbReference>
<dbReference type="PIRSF" id="PIRSF006816">
    <property type="entry name" value="Cyc3_hyd_g"/>
    <property type="match status" value="1"/>
</dbReference>
<feature type="binding site" evidence="10">
    <location>
        <position position="235"/>
    </location>
    <ligand>
        <name>[2Fe-2S] cluster</name>
        <dbReference type="ChEBI" id="CHEBI:190135"/>
    </ligand>
</feature>
<dbReference type="InterPro" id="IPR017938">
    <property type="entry name" value="Riboflavin_synthase-like_b-brl"/>
</dbReference>
<dbReference type="GO" id="GO:0006221">
    <property type="term" value="P:pyrimidine nucleotide biosynthetic process"/>
    <property type="evidence" value="ECO:0007669"/>
    <property type="project" value="InterPro"/>
</dbReference>
<evidence type="ECO:0000256" key="5">
    <source>
        <dbReference type="ARBA" id="ARBA00022827"/>
    </source>
</evidence>
<dbReference type="SUPFAM" id="SSF52343">
    <property type="entry name" value="Ferredoxin reductase-like, C-terminal NADP-linked domain"/>
    <property type="match status" value="1"/>
</dbReference>
<comment type="caution">
    <text evidence="12">The sequence shown here is derived from an EMBL/GenBank/DDBJ whole genome shotgun (WGS) entry which is preliminary data.</text>
</comment>
<keyword evidence="8 10" id="KW-0411">Iron-sulfur</keyword>
<dbReference type="GO" id="GO:0050660">
    <property type="term" value="F:flavin adenine dinucleotide binding"/>
    <property type="evidence" value="ECO:0007669"/>
    <property type="project" value="InterPro"/>
</dbReference>
<dbReference type="InterPro" id="IPR012165">
    <property type="entry name" value="Cyt_c3_hydrogenase_gsu"/>
</dbReference>
<evidence type="ECO:0000313" key="12">
    <source>
        <dbReference type="EMBL" id="OYD15712.1"/>
    </source>
</evidence>
<evidence type="ECO:0000256" key="3">
    <source>
        <dbReference type="ARBA" id="ARBA00022714"/>
    </source>
</evidence>
<accession>A0A235BU28</accession>
<gene>
    <name evidence="12" type="ORF">CH333_05145</name>
</gene>
<keyword evidence="4 10" id="KW-0479">Metal-binding</keyword>
<evidence type="ECO:0000256" key="8">
    <source>
        <dbReference type="ARBA" id="ARBA00023014"/>
    </source>
</evidence>
<comment type="cofactor">
    <cofactor evidence="9">
        <name>[2Fe-2S] cluster</name>
        <dbReference type="ChEBI" id="CHEBI:190135"/>
    </cofactor>
</comment>
<dbReference type="PANTHER" id="PTHR43513:SF1">
    <property type="entry name" value="ANAEROBIC SULFITE REDUCTASE SUBUNIT B"/>
    <property type="match status" value="1"/>
</dbReference>
<dbReference type="InterPro" id="IPR019480">
    <property type="entry name" value="Dihydroorotate_DH_Fe-S-bd"/>
</dbReference>
<dbReference type="CDD" id="cd06221">
    <property type="entry name" value="sulfite_reductase_like"/>
    <property type="match status" value="1"/>
</dbReference>
<dbReference type="Gene3D" id="2.40.30.10">
    <property type="entry name" value="Translation factors"/>
    <property type="match status" value="1"/>
</dbReference>
<evidence type="ECO:0000259" key="11">
    <source>
        <dbReference type="PROSITE" id="PS51384"/>
    </source>
</evidence>
<organism evidence="12 13">
    <name type="scientific">candidate division WOR-3 bacterium JGI_Cruoil_03_44_89</name>
    <dbReference type="NCBI Taxonomy" id="1973748"/>
    <lineage>
        <taxon>Bacteria</taxon>
        <taxon>Bacteria division WOR-3</taxon>
    </lineage>
</organism>
<dbReference type="GO" id="GO:0051537">
    <property type="term" value="F:2 iron, 2 sulfur cluster binding"/>
    <property type="evidence" value="ECO:0007669"/>
    <property type="project" value="UniProtKB-KW"/>
</dbReference>
<keyword evidence="3 10" id="KW-0001">2Fe-2S</keyword>
<evidence type="ECO:0000256" key="2">
    <source>
        <dbReference type="ARBA" id="ARBA00022630"/>
    </source>
</evidence>